<keyword evidence="2" id="KW-1185">Reference proteome</keyword>
<dbReference type="HOGENOM" id="CLU_3433514_0_0_6"/>
<evidence type="ECO:0000313" key="1">
    <source>
        <dbReference type="EMBL" id="EFW12596.1"/>
    </source>
</evidence>
<reference evidence="2" key="1">
    <citation type="journal article" date="2011" name="Genome Biol. Evol.">
        <title>Massive genomic decay in Serratia symbiotica, a recently evolved symbiont of aphids.</title>
        <authorList>
            <person name="Burke G.R."/>
            <person name="Moran N.A."/>
        </authorList>
    </citation>
    <scope>NUCLEOTIDE SEQUENCE [LARGE SCALE GENOMIC DNA]</scope>
    <source>
        <strain evidence="2">Tucson</strain>
    </source>
</reference>
<dbReference type="EMBL" id="GL636107">
    <property type="protein sequence ID" value="EFW12596.1"/>
    <property type="molecule type" value="Genomic_DNA"/>
</dbReference>
<name>E9CLT4_9GAMM</name>
<evidence type="ECO:0000313" key="2">
    <source>
        <dbReference type="Proteomes" id="UP000013568"/>
    </source>
</evidence>
<protein>
    <submittedName>
        <fullName evidence="1">Uncharacterized protein</fullName>
    </submittedName>
</protein>
<accession>E9CLT4</accession>
<sequence>PNSIHKSAPTYFLLIY</sequence>
<proteinExistence type="predicted"/>
<feature type="non-terminal residue" evidence="1">
    <location>
        <position position="1"/>
    </location>
</feature>
<dbReference type="Proteomes" id="UP000013568">
    <property type="component" value="Unassembled WGS sequence"/>
</dbReference>
<dbReference type="AlphaFoldDB" id="E9CLT4"/>
<gene>
    <name evidence="1" type="ORF">SSYM_1221</name>
</gene>
<organism evidence="1 2">
    <name type="scientific">Serratia symbiotica str. Tucson</name>
    <dbReference type="NCBI Taxonomy" id="914128"/>
    <lineage>
        <taxon>Bacteria</taxon>
        <taxon>Pseudomonadati</taxon>
        <taxon>Pseudomonadota</taxon>
        <taxon>Gammaproteobacteria</taxon>
        <taxon>Enterobacterales</taxon>
        <taxon>Yersiniaceae</taxon>
        <taxon>Serratia</taxon>
        <taxon>Serratia symbiotica</taxon>
    </lineage>
</organism>